<reference evidence="1 2" key="1">
    <citation type="journal article" date="2017" name="Arch. Microbiol.">
        <title>Mariprofundus micogutta sp. nov., a novel iron-oxidizing zetaproteobacterium isolated from a deep-sea hydrothermal field at the Bayonnaise knoll of the Izu-Ogasawara arc, and a description of Mariprofundales ord. nov. and Zetaproteobacteria classis nov.</title>
        <authorList>
            <person name="Makita H."/>
            <person name="Tanaka E."/>
            <person name="Mitsunobu S."/>
            <person name="Miyazaki M."/>
            <person name="Nunoura T."/>
            <person name="Uematsu K."/>
            <person name="Takaki Y."/>
            <person name="Nishi S."/>
            <person name="Shimamura S."/>
            <person name="Takai K."/>
        </authorList>
    </citation>
    <scope>NUCLEOTIDE SEQUENCE [LARGE SCALE GENOMIC DNA]</scope>
    <source>
        <strain evidence="1 2">ET2</strain>
    </source>
</reference>
<keyword evidence="2" id="KW-1185">Reference proteome</keyword>
<accession>A0A1L8CKY4</accession>
<proteinExistence type="predicted"/>
<comment type="caution">
    <text evidence="1">The sequence shown here is derived from an EMBL/GenBank/DDBJ whole genome shotgun (WGS) entry which is preliminary data.</text>
</comment>
<sequence>MKEYYSSFRWAVPVAFSDAVNLCRFEEGDVFYDSPLAYGDCWKEAGDKIGFSLQVRYPARSSTAVKGAGAVFEKNWSSEVRIDLYENLTLTKSITTTQGKLYTALWKNDLKVLESKETLAMPIRLKHIMKLLKKAPKELSNYSKNHLTFVLPRDMANPVSKAKYQKIKAALAECLEGDPIILSPSEAGIINCADIAPTLDVALFKVNLNSEEKLIDLIKSAVYAPSKNAKISMFRLASHGFVV</sequence>
<dbReference type="Proteomes" id="UP000231632">
    <property type="component" value="Unassembled WGS sequence"/>
</dbReference>
<dbReference type="AlphaFoldDB" id="A0A1L8CKY4"/>
<dbReference type="OrthoDB" id="9342772at2"/>
<organism evidence="1 2">
    <name type="scientific">Mariprofundus micogutta</name>
    <dbReference type="NCBI Taxonomy" id="1921010"/>
    <lineage>
        <taxon>Bacteria</taxon>
        <taxon>Pseudomonadati</taxon>
        <taxon>Pseudomonadota</taxon>
        <taxon>Candidatius Mariprofundia</taxon>
        <taxon>Mariprofundales</taxon>
        <taxon>Mariprofundaceae</taxon>
        <taxon>Mariprofundus</taxon>
    </lineage>
</organism>
<evidence type="ECO:0000313" key="2">
    <source>
        <dbReference type="Proteomes" id="UP000231632"/>
    </source>
</evidence>
<dbReference type="RefSeq" id="WP_072658778.1">
    <property type="nucleotide sequence ID" value="NZ_BDFD01000003.1"/>
</dbReference>
<protein>
    <submittedName>
        <fullName evidence="1">Uncharacterized protein</fullName>
    </submittedName>
</protein>
<gene>
    <name evidence="1" type="ORF">MMIC_P0517</name>
</gene>
<dbReference type="STRING" id="1921010.MMIC_P0517"/>
<evidence type="ECO:0000313" key="1">
    <source>
        <dbReference type="EMBL" id="GAV19570.1"/>
    </source>
</evidence>
<name>A0A1L8CKY4_9PROT</name>
<dbReference type="EMBL" id="BDFD01000003">
    <property type="protein sequence ID" value="GAV19570.1"/>
    <property type="molecule type" value="Genomic_DNA"/>
</dbReference>